<reference evidence="3" key="1">
    <citation type="journal article" date="2013" name="Nature">
        <title>Draft genome of the wheat A-genome progenitor Triticum urartu.</title>
        <authorList>
            <person name="Ling H.Q."/>
            <person name="Zhao S."/>
            <person name="Liu D."/>
            <person name="Wang J."/>
            <person name="Sun H."/>
            <person name="Zhang C."/>
            <person name="Fan H."/>
            <person name="Li D."/>
            <person name="Dong L."/>
            <person name="Tao Y."/>
            <person name="Gao C."/>
            <person name="Wu H."/>
            <person name="Li Y."/>
            <person name="Cui Y."/>
            <person name="Guo X."/>
            <person name="Zheng S."/>
            <person name="Wang B."/>
            <person name="Yu K."/>
            <person name="Liang Q."/>
            <person name="Yang W."/>
            <person name="Lou X."/>
            <person name="Chen J."/>
            <person name="Feng M."/>
            <person name="Jian J."/>
            <person name="Zhang X."/>
            <person name="Luo G."/>
            <person name="Jiang Y."/>
            <person name="Liu J."/>
            <person name="Wang Z."/>
            <person name="Sha Y."/>
            <person name="Zhang B."/>
            <person name="Wu H."/>
            <person name="Tang D."/>
            <person name="Shen Q."/>
            <person name="Xue P."/>
            <person name="Zou S."/>
            <person name="Wang X."/>
            <person name="Liu X."/>
            <person name="Wang F."/>
            <person name="Yang Y."/>
            <person name="An X."/>
            <person name="Dong Z."/>
            <person name="Zhang K."/>
            <person name="Zhang X."/>
            <person name="Luo M.C."/>
            <person name="Dvorak J."/>
            <person name="Tong Y."/>
            <person name="Wang J."/>
            <person name="Yang H."/>
            <person name="Li Z."/>
            <person name="Wang D."/>
            <person name="Zhang A."/>
            <person name="Wang J."/>
        </authorList>
    </citation>
    <scope>NUCLEOTIDE SEQUENCE</scope>
    <source>
        <strain evidence="3">cv. G1812</strain>
    </source>
</reference>
<reference evidence="2" key="2">
    <citation type="submission" date="2018-03" db="EMBL/GenBank/DDBJ databases">
        <title>The Triticum urartu genome reveals the dynamic nature of wheat genome evolution.</title>
        <authorList>
            <person name="Ling H."/>
            <person name="Ma B."/>
            <person name="Shi X."/>
            <person name="Liu H."/>
            <person name="Dong L."/>
            <person name="Sun H."/>
            <person name="Cao Y."/>
            <person name="Gao Q."/>
            <person name="Zheng S."/>
            <person name="Li Y."/>
            <person name="Yu Y."/>
            <person name="Du H."/>
            <person name="Qi M."/>
            <person name="Li Y."/>
            <person name="Yu H."/>
            <person name="Cui Y."/>
            <person name="Wang N."/>
            <person name="Chen C."/>
            <person name="Wu H."/>
            <person name="Zhao Y."/>
            <person name="Zhang J."/>
            <person name="Li Y."/>
            <person name="Zhou W."/>
            <person name="Zhang B."/>
            <person name="Hu W."/>
            <person name="Eijk M."/>
            <person name="Tang J."/>
            <person name="Witsenboer H."/>
            <person name="Zhao S."/>
            <person name="Li Z."/>
            <person name="Zhang A."/>
            <person name="Wang D."/>
            <person name="Liang C."/>
        </authorList>
    </citation>
    <scope>NUCLEOTIDE SEQUENCE [LARGE SCALE GENOMIC DNA]</scope>
    <source>
        <strain evidence="2">cv. G1812</strain>
    </source>
</reference>
<proteinExistence type="predicted"/>
<evidence type="ECO:0000313" key="2">
    <source>
        <dbReference type="EnsemblPlants" id="TuG1812G0200004123.01.T01.cds407037"/>
    </source>
</evidence>
<dbReference type="AlphaFoldDB" id="A0A8R7TK50"/>
<reference evidence="2" key="3">
    <citation type="submission" date="2022-06" db="UniProtKB">
        <authorList>
            <consortium name="EnsemblPlants"/>
        </authorList>
    </citation>
    <scope>IDENTIFICATION</scope>
</reference>
<keyword evidence="3" id="KW-1185">Reference proteome</keyword>
<name>A0A8R7TK50_TRIUA</name>
<sequence length="138" mass="15921">MYFFFPEWLKFVTQPLSIYFVLTRSHFMIHSMNYIMYNSLCSEIVVVGQLQYKFSHVTKLTHFSILPSRRSSLTTHSCSRRPLSPSPLFCHHLDHLAGHHLTHLAGHPPHRPGGHHLSSSPPSFFRLHSHPSSTRTPP</sequence>
<dbReference type="EnsemblPlants" id="TuG1812G0200004123.01.T01">
    <property type="protein sequence ID" value="TuG1812G0200004123.01.T01.cds407037"/>
    <property type="gene ID" value="TuG1812G0200004123.01"/>
</dbReference>
<dbReference type="Gramene" id="TuG1812G0200004123.01.T01">
    <property type="protein sequence ID" value="TuG1812G0200004123.01.T01.cds407037"/>
    <property type="gene ID" value="TuG1812G0200004123.01"/>
</dbReference>
<feature type="region of interest" description="Disordered" evidence="1">
    <location>
        <begin position="104"/>
        <end position="138"/>
    </location>
</feature>
<accession>A0A8R7TK50</accession>
<protein>
    <submittedName>
        <fullName evidence="2">Uncharacterized protein</fullName>
    </submittedName>
</protein>
<organism evidence="2 3">
    <name type="scientific">Triticum urartu</name>
    <name type="common">Red wild einkorn</name>
    <name type="synonym">Crithodium urartu</name>
    <dbReference type="NCBI Taxonomy" id="4572"/>
    <lineage>
        <taxon>Eukaryota</taxon>
        <taxon>Viridiplantae</taxon>
        <taxon>Streptophyta</taxon>
        <taxon>Embryophyta</taxon>
        <taxon>Tracheophyta</taxon>
        <taxon>Spermatophyta</taxon>
        <taxon>Magnoliopsida</taxon>
        <taxon>Liliopsida</taxon>
        <taxon>Poales</taxon>
        <taxon>Poaceae</taxon>
        <taxon>BOP clade</taxon>
        <taxon>Pooideae</taxon>
        <taxon>Triticodae</taxon>
        <taxon>Triticeae</taxon>
        <taxon>Triticinae</taxon>
        <taxon>Triticum</taxon>
    </lineage>
</organism>
<evidence type="ECO:0000313" key="3">
    <source>
        <dbReference type="Proteomes" id="UP000015106"/>
    </source>
</evidence>
<feature type="compositionally biased region" description="Basic residues" evidence="1">
    <location>
        <begin position="104"/>
        <end position="114"/>
    </location>
</feature>
<evidence type="ECO:0000256" key="1">
    <source>
        <dbReference type="SAM" id="MobiDB-lite"/>
    </source>
</evidence>
<dbReference type="Proteomes" id="UP000015106">
    <property type="component" value="Chromosome 2"/>
</dbReference>
<feature type="compositionally biased region" description="Low complexity" evidence="1">
    <location>
        <begin position="115"/>
        <end position="138"/>
    </location>
</feature>